<sequence length="447" mass="51332">MENYILVKAIGSGSYGDVWQAIDKQSGELVAIKKLKKKYISLNESRNLIEVQCLRAMHHPNIVKLKNLVKVDDNVYLVFEYMECSLDQLIKLRKQWKQLFTEDEVKAYSFQILQGLHHMHGKRYFHRDLKPANFLVSKDVIKIADLGMAKKIDSGLPYTQYVTTRWYRAPEVLLRSGVYGPEVDMWAVGAIMAEMMILYPLFPGKSSANQIGKICTIIGSPTEDSWGDGIRLAQNLNWSFPQIIGINLSALIPRASGEAISLISWLCSWNPSNRPTAAEALRHPFFQSFYNYVPPALPNYYVESNFIPPVSVLTRRRVELEQQDSTCTCLKWELKRRNYQNQNNYDNAINPTAVKRERASMSTVNPSLPYTENFMWPVFTGKRVDLERQDSTCTCLKCELKRSNVQNQNQNTHDNAINLTAMIRARANMSTVDQNNFMLPVSTRRRV</sequence>
<reference evidence="1 2" key="1">
    <citation type="journal article" date="2023" name="Science">
        <title>Complex scaffold remodeling in plant triterpene biosynthesis.</title>
        <authorList>
            <person name="De La Pena R."/>
            <person name="Hodgson H."/>
            <person name="Liu J.C."/>
            <person name="Stephenson M.J."/>
            <person name="Martin A.C."/>
            <person name="Owen C."/>
            <person name="Harkess A."/>
            <person name="Leebens-Mack J."/>
            <person name="Jimenez L.E."/>
            <person name="Osbourn A."/>
            <person name="Sattely E.S."/>
        </authorList>
    </citation>
    <scope>NUCLEOTIDE SEQUENCE [LARGE SCALE GENOMIC DNA]</scope>
    <source>
        <strain evidence="2">cv. JPN11</strain>
        <tissue evidence="1">Leaf</tissue>
    </source>
</reference>
<comment type="caution">
    <text evidence="1">The sequence shown here is derived from an EMBL/GenBank/DDBJ whole genome shotgun (WGS) entry which is preliminary data.</text>
</comment>
<accession>A0ACC1YLR7</accession>
<organism evidence="1 2">
    <name type="scientific">Melia azedarach</name>
    <name type="common">Chinaberry tree</name>
    <dbReference type="NCBI Taxonomy" id="155640"/>
    <lineage>
        <taxon>Eukaryota</taxon>
        <taxon>Viridiplantae</taxon>
        <taxon>Streptophyta</taxon>
        <taxon>Embryophyta</taxon>
        <taxon>Tracheophyta</taxon>
        <taxon>Spermatophyta</taxon>
        <taxon>Magnoliopsida</taxon>
        <taxon>eudicotyledons</taxon>
        <taxon>Gunneridae</taxon>
        <taxon>Pentapetalae</taxon>
        <taxon>rosids</taxon>
        <taxon>malvids</taxon>
        <taxon>Sapindales</taxon>
        <taxon>Meliaceae</taxon>
        <taxon>Melia</taxon>
    </lineage>
</organism>
<evidence type="ECO:0000313" key="1">
    <source>
        <dbReference type="EMBL" id="KAJ4724093.1"/>
    </source>
</evidence>
<dbReference type="EMBL" id="CM051395">
    <property type="protein sequence ID" value="KAJ4724093.1"/>
    <property type="molecule type" value="Genomic_DNA"/>
</dbReference>
<proteinExistence type="predicted"/>
<protein>
    <submittedName>
        <fullName evidence="1">Kinase-like protein</fullName>
    </submittedName>
</protein>
<name>A0ACC1YLR7_MELAZ</name>
<keyword evidence="2" id="KW-1185">Reference proteome</keyword>
<evidence type="ECO:0000313" key="2">
    <source>
        <dbReference type="Proteomes" id="UP001164539"/>
    </source>
</evidence>
<gene>
    <name evidence="1" type="ORF">OWV82_003119</name>
</gene>
<dbReference type="Proteomes" id="UP001164539">
    <property type="component" value="Chromosome 2"/>
</dbReference>